<gene>
    <name evidence="2" type="primary">LOC127751007</name>
</gene>
<reference evidence="2" key="1">
    <citation type="submission" date="2025-08" db="UniProtKB">
        <authorList>
            <consortium name="RefSeq"/>
        </authorList>
    </citation>
    <scope>IDENTIFICATION</scope>
    <source>
        <tissue evidence="2">Whole organism</tissue>
    </source>
</reference>
<dbReference type="AlphaFoldDB" id="A0A9C6XSU8"/>
<dbReference type="GeneID" id="127751007"/>
<dbReference type="KEGG" id="foc:127751007"/>
<organism evidence="1 2">
    <name type="scientific">Frankliniella occidentalis</name>
    <name type="common">Western flower thrips</name>
    <name type="synonym">Euthrips occidentalis</name>
    <dbReference type="NCBI Taxonomy" id="133901"/>
    <lineage>
        <taxon>Eukaryota</taxon>
        <taxon>Metazoa</taxon>
        <taxon>Ecdysozoa</taxon>
        <taxon>Arthropoda</taxon>
        <taxon>Hexapoda</taxon>
        <taxon>Insecta</taxon>
        <taxon>Pterygota</taxon>
        <taxon>Neoptera</taxon>
        <taxon>Paraneoptera</taxon>
        <taxon>Thysanoptera</taxon>
        <taxon>Terebrantia</taxon>
        <taxon>Thripoidea</taxon>
        <taxon>Thripidae</taxon>
        <taxon>Frankliniella</taxon>
    </lineage>
</organism>
<keyword evidence="1" id="KW-1185">Reference proteome</keyword>
<sequence>MGGDQIQLEDEALFVELTNLYYQLDGAPLVALPAPVPAPAPEATPAPEQPRAFWEDGTVQGDDFFIEEDEATLRVKALNSMKKKKAKTMKKEKKLKKQKL</sequence>
<dbReference type="Proteomes" id="UP000504606">
    <property type="component" value="Unplaced"/>
</dbReference>
<accession>A0A9C6XSU8</accession>
<proteinExistence type="predicted"/>
<evidence type="ECO:0000313" key="2">
    <source>
        <dbReference type="RefSeq" id="XP_052129823.1"/>
    </source>
</evidence>
<protein>
    <submittedName>
        <fullName evidence="2">Uncharacterized protein LOC127751007</fullName>
    </submittedName>
</protein>
<evidence type="ECO:0000313" key="1">
    <source>
        <dbReference type="Proteomes" id="UP000504606"/>
    </source>
</evidence>
<dbReference type="RefSeq" id="XP_052129823.1">
    <property type="nucleotide sequence ID" value="XM_052273863.1"/>
</dbReference>
<name>A0A9C6XSU8_FRAOC</name>